<dbReference type="NCBIfam" id="TIGR03510">
    <property type="entry name" value="XapX"/>
    <property type="match status" value="1"/>
</dbReference>
<protein>
    <submittedName>
        <fullName evidence="2">XapX domain-containing protein</fullName>
    </submittedName>
</protein>
<keyword evidence="1" id="KW-1133">Transmembrane helix</keyword>
<organism evidence="2 3">
    <name type="scientific">Tunturiibacter gelidiferens</name>
    <dbReference type="NCBI Taxonomy" id="3069689"/>
    <lineage>
        <taxon>Bacteria</taxon>
        <taxon>Pseudomonadati</taxon>
        <taxon>Acidobacteriota</taxon>
        <taxon>Terriglobia</taxon>
        <taxon>Terriglobales</taxon>
        <taxon>Acidobacteriaceae</taxon>
        <taxon>Tunturiibacter</taxon>
    </lineage>
</organism>
<evidence type="ECO:0000256" key="1">
    <source>
        <dbReference type="SAM" id="Phobius"/>
    </source>
</evidence>
<sequence length="177" mass="19565">MRILIAFIVAFAIGAASRWTGVPSLAPQAIIGALLIVAMSTGYVSADRLLKHNSSPSVATSASTCATAELATYSEKVLPHERPTGPEPEADTTFWRQKSKLCNSSLPICYSRMSSYALKALIAPRRRRLSDFTSDLKDKFGSWREKHTYPLTRNHDMKQHDWPLLLGFLLVGSLCLL</sequence>
<feature type="transmembrane region" description="Helical" evidence="1">
    <location>
        <begin position="28"/>
        <end position="46"/>
    </location>
</feature>
<accession>A0A9X0QA84</accession>
<evidence type="ECO:0000313" key="2">
    <source>
        <dbReference type="EMBL" id="MBB5326672.1"/>
    </source>
</evidence>
<keyword evidence="3" id="KW-1185">Reference proteome</keyword>
<keyword evidence="1" id="KW-0812">Transmembrane</keyword>
<proteinExistence type="predicted"/>
<keyword evidence="1" id="KW-0472">Membrane</keyword>
<gene>
    <name evidence="2" type="ORF">HDF14_000266</name>
</gene>
<dbReference type="RefSeq" id="WP_183972791.1">
    <property type="nucleotide sequence ID" value="NZ_JACHEB010000001.1"/>
</dbReference>
<comment type="caution">
    <text evidence="2">The sequence shown here is derived from an EMBL/GenBank/DDBJ whole genome shotgun (WGS) entry which is preliminary data.</text>
</comment>
<dbReference type="Proteomes" id="UP000535182">
    <property type="component" value="Unassembled WGS sequence"/>
</dbReference>
<dbReference type="EMBL" id="JACHEB010000001">
    <property type="protein sequence ID" value="MBB5326672.1"/>
    <property type="molecule type" value="Genomic_DNA"/>
</dbReference>
<name>A0A9X0QA84_9BACT</name>
<dbReference type="InterPro" id="IPR020017">
    <property type="entry name" value="XapX_domain"/>
</dbReference>
<reference evidence="2 3" key="1">
    <citation type="submission" date="2020-08" db="EMBL/GenBank/DDBJ databases">
        <title>Genomic Encyclopedia of Type Strains, Phase IV (KMG-V): Genome sequencing to study the core and pangenomes of soil and plant-associated prokaryotes.</title>
        <authorList>
            <person name="Whitman W."/>
        </authorList>
    </citation>
    <scope>NUCLEOTIDE SEQUENCE [LARGE SCALE GENOMIC DNA]</scope>
    <source>
        <strain evidence="2 3">X5P2</strain>
    </source>
</reference>
<evidence type="ECO:0000313" key="3">
    <source>
        <dbReference type="Proteomes" id="UP000535182"/>
    </source>
</evidence>
<dbReference type="AlphaFoldDB" id="A0A9X0QA84"/>